<gene>
    <name evidence="1" type="primary">Nfu_g_1_003507</name>
</gene>
<name>A0A1A8PBY6_9TELE</name>
<accession>A0A1A8PBY6</accession>
<dbReference type="EMBL" id="HAEH01006271">
    <property type="protein sequence ID" value="SBR78781.1"/>
    <property type="molecule type" value="Transcribed_RNA"/>
</dbReference>
<evidence type="ECO:0000313" key="1">
    <source>
        <dbReference type="EMBL" id="SBR78781.1"/>
    </source>
</evidence>
<reference evidence="1" key="1">
    <citation type="submission" date="2016-05" db="EMBL/GenBank/DDBJ databases">
        <authorList>
            <person name="Lavstsen T."/>
            <person name="Jespersen J.S."/>
        </authorList>
    </citation>
    <scope>NUCLEOTIDE SEQUENCE</scope>
    <source>
        <tissue evidence="1">Brain</tissue>
    </source>
</reference>
<reference evidence="1" key="2">
    <citation type="submission" date="2016-06" db="EMBL/GenBank/DDBJ databases">
        <title>The genome of a short-lived fish provides insights into sex chromosome evolution and the genetic control of aging.</title>
        <authorList>
            <person name="Reichwald K."/>
            <person name="Felder M."/>
            <person name="Petzold A."/>
            <person name="Koch P."/>
            <person name="Groth M."/>
            <person name="Platzer M."/>
        </authorList>
    </citation>
    <scope>NUCLEOTIDE SEQUENCE</scope>
    <source>
        <tissue evidence="1">Brain</tissue>
    </source>
</reference>
<protein>
    <submittedName>
        <fullName evidence="1">Uncharacterized protein</fullName>
    </submittedName>
</protein>
<dbReference type="AlphaFoldDB" id="A0A1A8PBY6"/>
<proteinExistence type="predicted"/>
<organism evidence="1">
    <name type="scientific">Nothobranchius rachovii</name>
    <name type="common">bluefin notho</name>
    <dbReference type="NCBI Taxonomy" id="451742"/>
    <lineage>
        <taxon>Eukaryota</taxon>
        <taxon>Metazoa</taxon>
        <taxon>Chordata</taxon>
        <taxon>Craniata</taxon>
        <taxon>Vertebrata</taxon>
        <taxon>Euteleostomi</taxon>
        <taxon>Actinopterygii</taxon>
        <taxon>Neopterygii</taxon>
        <taxon>Teleostei</taxon>
        <taxon>Neoteleostei</taxon>
        <taxon>Acanthomorphata</taxon>
        <taxon>Ovalentaria</taxon>
        <taxon>Atherinomorphae</taxon>
        <taxon>Cyprinodontiformes</taxon>
        <taxon>Nothobranchiidae</taxon>
        <taxon>Nothobranchius</taxon>
    </lineage>
</organism>
<sequence length="55" mass="6660">QLCKKPGNKLLFERPFSHFLARWFRIRPDFGTRFHAGRAADDCIPTRYLRPENRR</sequence>
<feature type="non-terminal residue" evidence="1">
    <location>
        <position position="1"/>
    </location>
</feature>